<keyword evidence="1" id="KW-0472">Membrane</keyword>
<dbReference type="EMBL" id="JAQOWY010000480">
    <property type="protein sequence ID" value="KAK1841438.1"/>
    <property type="molecule type" value="Genomic_DNA"/>
</dbReference>
<comment type="caution">
    <text evidence="2">The sequence shown here is derived from an EMBL/GenBank/DDBJ whole genome shotgun (WGS) entry which is preliminary data.</text>
</comment>
<gene>
    <name evidence="2" type="ORF">CCHR01_15924</name>
</gene>
<evidence type="ECO:0000313" key="3">
    <source>
        <dbReference type="Proteomes" id="UP001243330"/>
    </source>
</evidence>
<dbReference type="AlphaFoldDB" id="A0AAD9A516"/>
<dbReference type="Proteomes" id="UP001243330">
    <property type="component" value="Unassembled WGS sequence"/>
</dbReference>
<name>A0AAD9A516_9PEZI</name>
<evidence type="ECO:0000313" key="2">
    <source>
        <dbReference type="EMBL" id="KAK1841438.1"/>
    </source>
</evidence>
<reference evidence="2" key="1">
    <citation type="submission" date="2023-01" db="EMBL/GenBank/DDBJ databases">
        <title>Colletotrichum chrysophilum M932 genome sequence.</title>
        <authorList>
            <person name="Baroncelli R."/>
        </authorList>
    </citation>
    <scope>NUCLEOTIDE SEQUENCE</scope>
    <source>
        <strain evidence="2">M932</strain>
    </source>
</reference>
<evidence type="ECO:0000256" key="1">
    <source>
        <dbReference type="SAM" id="Phobius"/>
    </source>
</evidence>
<protein>
    <submittedName>
        <fullName evidence="2">Uncharacterized protein</fullName>
    </submittedName>
</protein>
<feature type="transmembrane region" description="Helical" evidence="1">
    <location>
        <begin position="131"/>
        <end position="150"/>
    </location>
</feature>
<accession>A0AAD9A516</accession>
<organism evidence="2 3">
    <name type="scientific">Colletotrichum chrysophilum</name>
    <dbReference type="NCBI Taxonomy" id="1836956"/>
    <lineage>
        <taxon>Eukaryota</taxon>
        <taxon>Fungi</taxon>
        <taxon>Dikarya</taxon>
        <taxon>Ascomycota</taxon>
        <taxon>Pezizomycotina</taxon>
        <taxon>Sordariomycetes</taxon>
        <taxon>Hypocreomycetidae</taxon>
        <taxon>Glomerellales</taxon>
        <taxon>Glomerellaceae</taxon>
        <taxon>Colletotrichum</taxon>
        <taxon>Colletotrichum gloeosporioides species complex</taxon>
    </lineage>
</organism>
<keyword evidence="1" id="KW-1133">Transmembrane helix</keyword>
<keyword evidence="1" id="KW-0812">Transmembrane</keyword>
<keyword evidence="3" id="KW-1185">Reference proteome</keyword>
<proteinExistence type="predicted"/>
<sequence>MFRLGKYAPSRKDVVTALSRVSDTLSVSLCVYLSLNYSVTCQPNTGVLRNIRIGSWWVLAGPHERYKTFPPSQRQSTYQVVGVGHTGNRWSRIRPCIITTPPFQVKLSGAHHHVHVNSTSGVGVGVRDGSLFGLIIAFTSGFMTAFFWFLEFYHVKRGVSELALSAALRKFR</sequence>